<dbReference type="SUPFAM" id="SSF53067">
    <property type="entry name" value="Actin-like ATPase domain"/>
    <property type="match status" value="2"/>
</dbReference>
<dbReference type="InterPro" id="IPR050273">
    <property type="entry name" value="GppA/Ppx_hydrolase"/>
</dbReference>
<comment type="caution">
    <text evidence="2">The sequence shown here is derived from an EMBL/GenBank/DDBJ whole genome shotgun (WGS) entry which is preliminary data.</text>
</comment>
<accession>A0A3N0AF85</accession>
<name>A0A3N0AF85_9ACTN</name>
<keyword evidence="3" id="KW-1185">Reference proteome</keyword>
<dbReference type="RefSeq" id="WP_123198228.1">
    <property type="nucleotide sequence ID" value="NZ_QICB01000003.1"/>
</dbReference>
<evidence type="ECO:0000313" key="3">
    <source>
        <dbReference type="Proteomes" id="UP000267368"/>
    </source>
</evidence>
<evidence type="ECO:0000259" key="1">
    <source>
        <dbReference type="Pfam" id="PF02541"/>
    </source>
</evidence>
<dbReference type="PANTHER" id="PTHR30005">
    <property type="entry name" value="EXOPOLYPHOSPHATASE"/>
    <property type="match status" value="1"/>
</dbReference>
<reference evidence="3" key="1">
    <citation type="submission" date="2018-05" db="EMBL/GenBank/DDBJ databases">
        <title>Genome Sequencing of selected type strains of the family Eggerthellaceae.</title>
        <authorList>
            <person name="Danylec N."/>
            <person name="Stoll D.A."/>
            <person name="Doetsch A."/>
            <person name="Huch M."/>
        </authorList>
    </citation>
    <scope>NUCLEOTIDE SEQUENCE [LARGE SCALE GENOMIC DNA]</scope>
    <source>
        <strain evidence="3">DSM 17537</strain>
    </source>
</reference>
<dbReference type="InterPro" id="IPR043129">
    <property type="entry name" value="ATPase_NBD"/>
</dbReference>
<feature type="domain" description="Ppx/GppA phosphatase N-terminal" evidence="1">
    <location>
        <begin position="16"/>
        <end position="292"/>
    </location>
</feature>
<dbReference type="EMBL" id="QICB01000003">
    <property type="protein sequence ID" value="RNL19907.1"/>
    <property type="molecule type" value="Genomic_DNA"/>
</dbReference>
<proteinExistence type="predicted"/>
<organism evidence="2 3">
    <name type="scientific">Slackia faecicanis</name>
    <dbReference type="NCBI Taxonomy" id="255723"/>
    <lineage>
        <taxon>Bacteria</taxon>
        <taxon>Bacillati</taxon>
        <taxon>Actinomycetota</taxon>
        <taxon>Coriobacteriia</taxon>
        <taxon>Eggerthellales</taxon>
        <taxon>Eggerthellaceae</taxon>
        <taxon>Slackia</taxon>
    </lineage>
</organism>
<dbReference type="OrthoDB" id="9793035at2"/>
<dbReference type="Proteomes" id="UP000267368">
    <property type="component" value="Unassembled WGS sequence"/>
</dbReference>
<gene>
    <name evidence="2" type="ORF">DMP07_06000</name>
</gene>
<protein>
    <submittedName>
        <fullName evidence="2">Exopolyphosphatase</fullName>
    </submittedName>
</protein>
<dbReference type="Gene3D" id="3.30.420.40">
    <property type="match status" value="1"/>
</dbReference>
<dbReference type="GO" id="GO:0016462">
    <property type="term" value="F:pyrophosphatase activity"/>
    <property type="evidence" value="ECO:0007669"/>
    <property type="project" value="TreeGrafter"/>
</dbReference>
<dbReference type="CDD" id="cd24054">
    <property type="entry name" value="ASKHA_NBD_AaPPX-GppA_MtPPX2-like"/>
    <property type="match status" value="1"/>
</dbReference>
<dbReference type="Pfam" id="PF02541">
    <property type="entry name" value="Ppx-GppA"/>
    <property type="match status" value="1"/>
</dbReference>
<dbReference type="PANTHER" id="PTHR30005:SF13">
    <property type="entry name" value="EXOPOLYPHOSPHATASE 2"/>
    <property type="match status" value="1"/>
</dbReference>
<sequence length="318" mass="33798">MRIAAIDIGTVTSRLLVADVDASGVHTAVRRSTITDLGMGVDATGRLAVESIERTVDVIASYKEIIDECGAQTPVDRVTALATSASRDAENADEFVERLHAVGIDLSVIPGRREAELSFLGASNDFRGENLLFADIGGGSTELAIGRADAPAGALVPEVSMRAFHSFDVGCRRMTERFLHGDPPSEAEYAEARAWAAETLAPFFAQADLHVDRLVAVAGTPTSVVAVRDALVPYDSSKVHKARVSREQFDGVKERLGRMPLAERMQVPGIQPKRAGVFPAGALILDVVMELAGVDGFTASESDILMGIVLDAARQSAE</sequence>
<dbReference type="AlphaFoldDB" id="A0A3N0AF85"/>
<evidence type="ECO:0000313" key="2">
    <source>
        <dbReference type="EMBL" id="RNL19907.1"/>
    </source>
</evidence>
<dbReference type="Gene3D" id="3.30.420.150">
    <property type="entry name" value="Exopolyphosphatase. Domain 2"/>
    <property type="match status" value="1"/>
</dbReference>
<dbReference type="InterPro" id="IPR003695">
    <property type="entry name" value="Ppx_GppA_N"/>
</dbReference>